<protein>
    <submittedName>
        <fullName evidence="3">Transcriptional regulator, y4mF family</fullName>
    </submittedName>
</protein>
<dbReference type="CDD" id="cd00093">
    <property type="entry name" value="HTH_XRE"/>
    <property type="match status" value="1"/>
</dbReference>
<keyword evidence="4" id="KW-1185">Reference proteome</keyword>
<accession>A0A379CAY5</accession>
<evidence type="ECO:0000313" key="4">
    <source>
        <dbReference type="Proteomes" id="UP000255417"/>
    </source>
</evidence>
<dbReference type="EMBL" id="UGTA01000001">
    <property type="protein sequence ID" value="SUB59443.1"/>
    <property type="molecule type" value="Genomic_DNA"/>
</dbReference>
<dbReference type="PROSITE" id="PS50943">
    <property type="entry name" value="HTH_CROC1"/>
    <property type="match status" value="1"/>
</dbReference>
<reference evidence="3 4" key="1">
    <citation type="submission" date="2018-06" db="EMBL/GenBank/DDBJ databases">
        <authorList>
            <consortium name="Pathogen Informatics"/>
            <person name="Doyle S."/>
        </authorList>
    </citation>
    <scope>NUCLEOTIDE SEQUENCE [LARGE SCALE GENOMIC DNA]</scope>
    <source>
        <strain evidence="3 4">NCTC12872</strain>
    </source>
</reference>
<dbReference type="Proteomes" id="UP000255417">
    <property type="component" value="Unassembled WGS sequence"/>
</dbReference>
<dbReference type="OrthoDB" id="21915at2"/>
<dbReference type="Pfam" id="PF01381">
    <property type="entry name" value="HTH_3"/>
    <property type="match status" value="1"/>
</dbReference>
<feature type="transmembrane region" description="Helical" evidence="1">
    <location>
        <begin position="121"/>
        <end position="139"/>
    </location>
</feature>
<dbReference type="GO" id="GO:0003677">
    <property type="term" value="F:DNA binding"/>
    <property type="evidence" value="ECO:0007669"/>
    <property type="project" value="InterPro"/>
</dbReference>
<keyword evidence="1" id="KW-0812">Transmembrane</keyword>
<dbReference type="Gene3D" id="1.10.260.40">
    <property type="entry name" value="lambda repressor-like DNA-binding domains"/>
    <property type="match status" value="1"/>
</dbReference>
<feature type="domain" description="HTH cro/C1-type" evidence="2">
    <location>
        <begin position="3"/>
        <end position="56"/>
    </location>
</feature>
<evidence type="ECO:0000313" key="3">
    <source>
        <dbReference type="EMBL" id="SUB59443.1"/>
    </source>
</evidence>
<dbReference type="InterPro" id="IPR010982">
    <property type="entry name" value="Lambda_DNA-bd_dom_sf"/>
</dbReference>
<evidence type="ECO:0000256" key="1">
    <source>
        <dbReference type="SAM" id="Phobius"/>
    </source>
</evidence>
<keyword evidence="1" id="KW-1133">Transmembrane helix</keyword>
<evidence type="ECO:0000259" key="2">
    <source>
        <dbReference type="PROSITE" id="PS50943"/>
    </source>
</evidence>
<proteinExistence type="predicted"/>
<dbReference type="InterPro" id="IPR025698">
    <property type="entry name" value="2TM_dom"/>
</dbReference>
<sequence>MIIQKLRLEKGWSQQLLSEMSGLSTRTIQRIENGQKPSVESVKSLAAVFEVDFKTLNEALTMNNSTTTSLNESSTLTLTENEKLAYQKIRNIKAFYIKLFVFAVVITGLFIINIITTPETWWIQWVFLGWGIALIIKGLKTFDWLPPLGIEWEKRQLEKYLNKK</sequence>
<dbReference type="RefSeq" id="WP_115315916.1">
    <property type="nucleotide sequence ID" value="NZ_LWIF01000001.1"/>
</dbReference>
<dbReference type="SMART" id="SM00530">
    <property type="entry name" value="HTH_XRE"/>
    <property type="match status" value="1"/>
</dbReference>
<dbReference type="SUPFAM" id="SSF47413">
    <property type="entry name" value="lambda repressor-like DNA-binding domains"/>
    <property type="match status" value="1"/>
</dbReference>
<gene>
    <name evidence="3" type="ORF">NCTC12872_01428</name>
</gene>
<keyword evidence="1" id="KW-0472">Membrane</keyword>
<name>A0A379CAY5_9PAST</name>
<dbReference type="InterPro" id="IPR001387">
    <property type="entry name" value="Cro/C1-type_HTH"/>
</dbReference>
<organism evidence="3 4">
    <name type="scientific">Phocoenobacter uteri</name>
    <dbReference type="NCBI Taxonomy" id="146806"/>
    <lineage>
        <taxon>Bacteria</taxon>
        <taxon>Pseudomonadati</taxon>
        <taxon>Pseudomonadota</taxon>
        <taxon>Gammaproteobacteria</taxon>
        <taxon>Pasteurellales</taxon>
        <taxon>Pasteurellaceae</taxon>
        <taxon>Phocoenobacter</taxon>
    </lineage>
</organism>
<feature type="transmembrane region" description="Helical" evidence="1">
    <location>
        <begin position="95"/>
        <end position="115"/>
    </location>
</feature>
<dbReference type="AlphaFoldDB" id="A0A379CAY5"/>
<dbReference type="Pfam" id="PF13239">
    <property type="entry name" value="2TM"/>
    <property type="match status" value="1"/>
</dbReference>